<name>A0A8S5MHC5_9CAUD</name>
<dbReference type="EMBL" id="BK014906">
    <property type="protein sequence ID" value="DAD81737.1"/>
    <property type="molecule type" value="Genomic_DNA"/>
</dbReference>
<evidence type="ECO:0000313" key="1">
    <source>
        <dbReference type="EMBL" id="DAD81737.1"/>
    </source>
</evidence>
<protein>
    <submittedName>
        <fullName evidence="1">Uncharacterized protein</fullName>
    </submittedName>
</protein>
<reference evidence="1" key="1">
    <citation type="journal article" date="2021" name="Proc. Natl. Acad. Sci. U.S.A.">
        <title>A Catalog of Tens of Thousands of Viruses from Human Metagenomes Reveals Hidden Associations with Chronic Diseases.</title>
        <authorList>
            <person name="Tisza M.J."/>
            <person name="Buck C.B."/>
        </authorList>
    </citation>
    <scope>NUCLEOTIDE SEQUENCE</scope>
    <source>
        <strain evidence="1">Ct9Ns12</strain>
    </source>
</reference>
<proteinExistence type="predicted"/>
<organism evidence="1">
    <name type="scientific">Myoviridae sp. ct9Ns12</name>
    <dbReference type="NCBI Taxonomy" id="2826626"/>
    <lineage>
        <taxon>Viruses</taxon>
        <taxon>Duplodnaviria</taxon>
        <taxon>Heunggongvirae</taxon>
        <taxon>Uroviricota</taxon>
        <taxon>Caudoviricetes</taxon>
    </lineage>
</organism>
<accession>A0A8S5MHC5</accession>
<sequence length="51" mass="5817">MKSSPNFYNTAFRIGIFYILMTTAYRKDIAVSFPLNTYPFAICRSLATWGG</sequence>